<feature type="transmembrane region" description="Helical" evidence="2">
    <location>
        <begin position="12"/>
        <end position="33"/>
    </location>
</feature>
<protein>
    <recommendedName>
        <fullName evidence="5">HdeD family acid-resistance protein</fullName>
    </recommendedName>
</protein>
<organism evidence="3 4">
    <name type="scientific">Mycobacterium adipatum</name>
    <dbReference type="NCBI Taxonomy" id="1682113"/>
    <lineage>
        <taxon>Bacteria</taxon>
        <taxon>Bacillati</taxon>
        <taxon>Actinomycetota</taxon>
        <taxon>Actinomycetes</taxon>
        <taxon>Mycobacteriales</taxon>
        <taxon>Mycobacteriaceae</taxon>
        <taxon>Mycobacterium</taxon>
    </lineage>
</organism>
<dbReference type="GO" id="GO:0005886">
    <property type="term" value="C:plasma membrane"/>
    <property type="evidence" value="ECO:0007669"/>
    <property type="project" value="TreeGrafter"/>
</dbReference>
<dbReference type="Pfam" id="PF03729">
    <property type="entry name" value="DUF308"/>
    <property type="match status" value="2"/>
</dbReference>
<dbReference type="STRING" id="1682113.A7U43_13965"/>
<dbReference type="AlphaFoldDB" id="A0A172UM24"/>
<gene>
    <name evidence="3" type="ORF">A7U43_13965</name>
</gene>
<dbReference type="InterPro" id="IPR052712">
    <property type="entry name" value="Acid_resist_chaperone_HdeD"/>
</dbReference>
<feature type="transmembrane region" description="Helical" evidence="2">
    <location>
        <begin position="39"/>
        <end position="60"/>
    </location>
</feature>
<feature type="region of interest" description="Disordered" evidence="1">
    <location>
        <begin position="183"/>
        <end position="206"/>
    </location>
</feature>
<keyword evidence="4" id="KW-1185">Reference proteome</keyword>
<keyword evidence="2" id="KW-0472">Membrane</keyword>
<dbReference type="InterPro" id="IPR005325">
    <property type="entry name" value="DUF308_memb"/>
</dbReference>
<evidence type="ECO:0000313" key="3">
    <source>
        <dbReference type="EMBL" id="ANE80267.1"/>
    </source>
</evidence>
<dbReference type="PANTHER" id="PTHR34989:SF1">
    <property type="entry name" value="PROTEIN HDED"/>
    <property type="match status" value="1"/>
</dbReference>
<proteinExistence type="predicted"/>
<evidence type="ECO:0000256" key="1">
    <source>
        <dbReference type="SAM" id="MobiDB-lite"/>
    </source>
</evidence>
<reference evidence="3 4" key="1">
    <citation type="submission" date="2016-05" db="EMBL/GenBank/DDBJ databases">
        <title>Complete genome sequence of a phthalic acid esters degrading Mycobacterium sp. YC-RL4.</title>
        <authorList>
            <person name="Ren L."/>
            <person name="Fan S."/>
            <person name="Ruth N."/>
            <person name="Jia Y."/>
            <person name="Wang J."/>
            <person name="Qiao C."/>
        </authorList>
    </citation>
    <scope>NUCLEOTIDE SEQUENCE [LARGE SCALE GENOMIC DNA]</scope>
    <source>
        <strain evidence="3 4">YC-RL4</strain>
    </source>
</reference>
<evidence type="ECO:0008006" key="5">
    <source>
        <dbReference type="Google" id="ProtNLM"/>
    </source>
</evidence>
<keyword evidence="2" id="KW-1133">Transmembrane helix</keyword>
<keyword evidence="2" id="KW-0812">Transmembrane</keyword>
<dbReference type="Proteomes" id="UP000077143">
    <property type="component" value="Chromosome"/>
</dbReference>
<feature type="transmembrane region" description="Helical" evidence="2">
    <location>
        <begin position="155"/>
        <end position="177"/>
    </location>
</feature>
<feature type="transmembrane region" description="Helical" evidence="2">
    <location>
        <begin position="95"/>
        <end position="119"/>
    </location>
</feature>
<dbReference type="KEGG" id="madi:A7U43_13965"/>
<dbReference type="PANTHER" id="PTHR34989">
    <property type="entry name" value="PROTEIN HDED"/>
    <property type="match status" value="1"/>
</dbReference>
<feature type="transmembrane region" description="Helical" evidence="2">
    <location>
        <begin position="72"/>
        <end position="89"/>
    </location>
</feature>
<evidence type="ECO:0000256" key="2">
    <source>
        <dbReference type="SAM" id="Phobius"/>
    </source>
</evidence>
<evidence type="ECO:0000313" key="4">
    <source>
        <dbReference type="Proteomes" id="UP000077143"/>
    </source>
</evidence>
<name>A0A172UM24_9MYCO</name>
<feature type="transmembrane region" description="Helical" evidence="2">
    <location>
        <begin position="131"/>
        <end position="149"/>
    </location>
</feature>
<sequence length="206" mass="20884">MQTAAPPTLLPQLWKATLVSGVLAVGLGVAVVAWPGISILVAAIFFGAYLLVTGIAQVVFAFSLHVSAGGRVLLFISGAASVILAVLSFRHLFDAVLLLAIWIGIGFIFRGVATAVSAISDPTLPGRGWNIFVGVISLVAGIVVLGSPFESIGTLALVTGIWLIVIGVVEVVTAFGIRSASKKLAPTTPAAPPAEPPAPAVSAPTS</sequence>
<feature type="compositionally biased region" description="Pro residues" evidence="1">
    <location>
        <begin position="189"/>
        <end position="199"/>
    </location>
</feature>
<accession>A0A172UM24</accession>
<dbReference type="EMBL" id="CP015596">
    <property type="protein sequence ID" value="ANE80267.1"/>
    <property type="molecule type" value="Genomic_DNA"/>
</dbReference>